<dbReference type="NCBIfam" id="TIGR00080">
    <property type="entry name" value="pimt"/>
    <property type="match status" value="1"/>
</dbReference>
<comment type="function">
    <text evidence="7">Catalyzes the methyl esterification of L-isoaspartyl residues in peptides and proteins that result from spontaneous decomposition of normal L-aspartyl and L-asparaginyl residues. It plays a role in the repair and/or degradation of damaged proteins.</text>
</comment>
<evidence type="ECO:0000313" key="8">
    <source>
        <dbReference type="EMBL" id="MFC5068284.1"/>
    </source>
</evidence>
<dbReference type="InterPro" id="IPR029063">
    <property type="entry name" value="SAM-dependent_MTases_sf"/>
</dbReference>
<dbReference type="NCBIfam" id="NF001453">
    <property type="entry name" value="PRK00312.1"/>
    <property type="match status" value="1"/>
</dbReference>
<dbReference type="SUPFAM" id="SSF53335">
    <property type="entry name" value="S-adenosyl-L-methionine-dependent methyltransferases"/>
    <property type="match status" value="1"/>
</dbReference>
<dbReference type="PANTHER" id="PTHR11579">
    <property type="entry name" value="PROTEIN-L-ISOASPARTATE O-METHYLTRANSFERASE"/>
    <property type="match status" value="1"/>
</dbReference>
<evidence type="ECO:0000256" key="5">
    <source>
        <dbReference type="ARBA" id="ARBA00022679"/>
    </source>
</evidence>
<protein>
    <recommendedName>
        <fullName evidence="7">Protein-L-isoaspartate O-methyltransferase</fullName>
        <ecNumber evidence="7">2.1.1.77</ecNumber>
    </recommendedName>
    <alternativeName>
        <fullName evidence="7">L-isoaspartyl protein carboxyl methyltransferase</fullName>
    </alternativeName>
    <alternativeName>
        <fullName evidence="7">Protein L-isoaspartyl methyltransferase</fullName>
    </alternativeName>
    <alternativeName>
        <fullName evidence="7">Protein-beta-aspartate methyltransferase</fullName>
        <shortName evidence="7">PIMT</shortName>
    </alternativeName>
</protein>
<evidence type="ECO:0000256" key="2">
    <source>
        <dbReference type="ARBA" id="ARBA00005369"/>
    </source>
</evidence>
<comment type="catalytic activity">
    <reaction evidence="7">
        <text>[protein]-L-isoaspartate + S-adenosyl-L-methionine = [protein]-L-isoaspartate alpha-methyl ester + S-adenosyl-L-homocysteine</text>
        <dbReference type="Rhea" id="RHEA:12705"/>
        <dbReference type="Rhea" id="RHEA-COMP:12143"/>
        <dbReference type="Rhea" id="RHEA-COMP:12144"/>
        <dbReference type="ChEBI" id="CHEBI:57856"/>
        <dbReference type="ChEBI" id="CHEBI:59789"/>
        <dbReference type="ChEBI" id="CHEBI:90596"/>
        <dbReference type="ChEBI" id="CHEBI:90598"/>
        <dbReference type="EC" id="2.1.1.77"/>
    </reaction>
</comment>
<keyword evidence="9" id="KW-1185">Reference proteome</keyword>
<dbReference type="GO" id="GO:0004719">
    <property type="term" value="F:protein-L-isoaspartate (D-aspartate) O-methyltransferase activity"/>
    <property type="evidence" value="ECO:0007669"/>
    <property type="project" value="UniProtKB-EC"/>
</dbReference>
<comment type="similarity">
    <text evidence="2 7">Belongs to the methyltransferase superfamily. L-isoaspartyl/D-aspartyl protein methyltransferase family.</text>
</comment>
<accession>A0ABV9Z178</accession>
<sequence length="221" mass="24668">MAEQGPRDEEDAEQRAAFLLFLRKRGIRDTRVMRAMETVPRSLFVPTQIVEHAYSDRALPIACGQTISQPYLVAYMTEQLDVKDRHKVLEIGMGSGFQTAVLARLGRRIYTIDRYRTLVQDAENRLNALRITNVTSMVADGAAGWPAQAPFDRIMVTAAAESVPQTLVDQLADDGVMIIPVGPQGTDQRLLRITKIEGEVETRDLMRVRFVPMVAGRAVSL</sequence>
<name>A0ABV9Z178_9HYPH</name>
<evidence type="ECO:0000256" key="7">
    <source>
        <dbReference type="HAMAP-Rule" id="MF_00090"/>
    </source>
</evidence>
<keyword evidence="4 7" id="KW-0489">Methyltransferase</keyword>
<proteinExistence type="inferred from homology"/>
<evidence type="ECO:0000256" key="1">
    <source>
        <dbReference type="ARBA" id="ARBA00004496"/>
    </source>
</evidence>
<evidence type="ECO:0000313" key="9">
    <source>
        <dbReference type="Proteomes" id="UP001595796"/>
    </source>
</evidence>
<dbReference type="RefSeq" id="WP_114955803.1">
    <property type="nucleotide sequence ID" value="NZ_JBHSJF010000006.1"/>
</dbReference>
<evidence type="ECO:0000256" key="4">
    <source>
        <dbReference type="ARBA" id="ARBA00022603"/>
    </source>
</evidence>
<gene>
    <name evidence="7" type="primary">pcm</name>
    <name evidence="8" type="ORF">ACFPFW_09685</name>
</gene>
<dbReference type="HAMAP" id="MF_00090">
    <property type="entry name" value="PIMT"/>
    <property type="match status" value="1"/>
</dbReference>
<evidence type="ECO:0000256" key="3">
    <source>
        <dbReference type="ARBA" id="ARBA00022490"/>
    </source>
</evidence>
<dbReference type="PROSITE" id="PS01279">
    <property type="entry name" value="PCMT"/>
    <property type="match status" value="1"/>
</dbReference>
<dbReference type="CDD" id="cd02440">
    <property type="entry name" value="AdoMet_MTases"/>
    <property type="match status" value="1"/>
</dbReference>
<dbReference type="GO" id="GO:0032259">
    <property type="term" value="P:methylation"/>
    <property type="evidence" value="ECO:0007669"/>
    <property type="project" value="UniProtKB-KW"/>
</dbReference>
<keyword evidence="3 7" id="KW-0963">Cytoplasm</keyword>
<organism evidence="8 9">
    <name type="scientific">Flaviflagellibacter deserti</name>
    <dbReference type="NCBI Taxonomy" id="2267266"/>
    <lineage>
        <taxon>Bacteria</taxon>
        <taxon>Pseudomonadati</taxon>
        <taxon>Pseudomonadota</taxon>
        <taxon>Alphaproteobacteria</taxon>
        <taxon>Hyphomicrobiales</taxon>
        <taxon>Flaviflagellibacter</taxon>
    </lineage>
</organism>
<dbReference type="EMBL" id="JBHSJF010000006">
    <property type="protein sequence ID" value="MFC5068284.1"/>
    <property type="molecule type" value="Genomic_DNA"/>
</dbReference>
<comment type="subcellular location">
    <subcellularLocation>
        <location evidence="1 7">Cytoplasm</location>
    </subcellularLocation>
</comment>
<keyword evidence="6 7" id="KW-0949">S-adenosyl-L-methionine</keyword>
<feature type="active site" evidence="7">
    <location>
        <position position="68"/>
    </location>
</feature>
<reference evidence="9" key="1">
    <citation type="journal article" date="2019" name="Int. J. Syst. Evol. Microbiol.">
        <title>The Global Catalogue of Microorganisms (GCM) 10K type strain sequencing project: providing services to taxonomists for standard genome sequencing and annotation.</title>
        <authorList>
            <consortium name="The Broad Institute Genomics Platform"/>
            <consortium name="The Broad Institute Genome Sequencing Center for Infectious Disease"/>
            <person name="Wu L."/>
            <person name="Ma J."/>
        </authorList>
    </citation>
    <scope>NUCLEOTIDE SEQUENCE [LARGE SCALE GENOMIC DNA]</scope>
    <source>
        <strain evidence="9">CGMCC 1.16444</strain>
    </source>
</reference>
<dbReference type="Gene3D" id="3.40.50.150">
    <property type="entry name" value="Vaccinia Virus protein VP39"/>
    <property type="match status" value="1"/>
</dbReference>
<dbReference type="Pfam" id="PF01135">
    <property type="entry name" value="PCMT"/>
    <property type="match status" value="1"/>
</dbReference>
<dbReference type="EC" id="2.1.1.77" evidence="7"/>
<dbReference type="PANTHER" id="PTHR11579:SF0">
    <property type="entry name" value="PROTEIN-L-ISOASPARTATE(D-ASPARTATE) O-METHYLTRANSFERASE"/>
    <property type="match status" value="1"/>
</dbReference>
<dbReference type="Proteomes" id="UP001595796">
    <property type="component" value="Unassembled WGS sequence"/>
</dbReference>
<keyword evidence="5 7" id="KW-0808">Transferase</keyword>
<evidence type="ECO:0000256" key="6">
    <source>
        <dbReference type="ARBA" id="ARBA00022691"/>
    </source>
</evidence>
<dbReference type="InterPro" id="IPR000682">
    <property type="entry name" value="PCMT"/>
</dbReference>
<comment type="caution">
    <text evidence="8">The sequence shown here is derived from an EMBL/GenBank/DDBJ whole genome shotgun (WGS) entry which is preliminary data.</text>
</comment>